<dbReference type="Pfam" id="PF13561">
    <property type="entry name" value="adh_short_C2"/>
    <property type="match status" value="1"/>
</dbReference>
<accession>A0A6A6XH85</accession>
<name>A0A6A6XH85_9PLEO</name>
<dbReference type="PROSITE" id="PS00061">
    <property type="entry name" value="ADH_SHORT"/>
    <property type="match status" value="1"/>
</dbReference>
<dbReference type="Proteomes" id="UP000799757">
    <property type="component" value="Unassembled WGS sequence"/>
</dbReference>
<dbReference type="EMBL" id="MU001859">
    <property type="protein sequence ID" value="KAF2795423.1"/>
    <property type="molecule type" value="Genomic_DNA"/>
</dbReference>
<organism evidence="2 3">
    <name type="scientific">Melanomma pulvis-pyrius CBS 109.77</name>
    <dbReference type="NCBI Taxonomy" id="1314802"/>
    <lineage>
        <taxon>Eukaryota</taxon>
        <taxon>Fungi</taxon>
        <taxon>Dikarya</taxon>
        <taxon>Ascomycota</taxon>
        <taxon>Pezizomycotina</taxon>
        <taxon>Dothideomycetes</taxon>
        <taxon>Pleosporomycetidae</taxon>
        <taxon>Pleosporales</taxon>
        <taxon>Melanommataceae</taxon>
        <taxon>Melanomma</taxon>
    </lineage>
</organism>
<evidence type="ECO:0000256" key="1">
    <source>
        <dbReference type="ARBA" id="ARBA00022857"/>
    </source>
</evidence>
<dbReference type="PANTHER" id="PTHR42820">
    <property type="entry name" value="SHORT-CHAIN DEHYDROGENASE REDUCTASE"/>
    <property type="match status" value="1"/>
</dbReference>
<gene>
    <name evidence="2" type="ORF">K505DRAFT_406943</name>
</gene>
<reference evidence="2" key="1">
    <citation type="journal article" date="2020" name="Stud. Mycol.">
        <title>101 Dothideomycetes genomes: a test case for predicting lifestyles and emergence of pathogens.</title>
        <authorList>
            <person name="Haridas S."/>
            <person name="Albert R."/>
            <person name="Binder M."/>
            <person name="Bloem J."/>
            <person name="Labutti K."/>
            <person name="Salamov A."/>
            <person name="Andreopoulos B."/>
            <person name="Baker S."/>
            <person name="Barry K."/>
            <person name="Bills G."/>
            <person name="Bluhm B."/>
            <person name="Cannon C."/>
            <person name="Castanera R."/>
            <person name="Culley D."/>
            <person name="Daum C."/>
            <person name="Ezra D."/>
            <person name="Gonzalez J."/>
            <person name="Henrissat B."/>
            <person name="Kuo A."/>
            <person name="Liang C."/>
            <person name="Lipzen A."/>
            <person name="Lutzoni F."/>
            <person name="Magnuson J."/>
            <person name="Mondo S."/>
            <person name="Nolan M."/>
            <person name="Ohm R."/>
            <person name="Pangilinan J."/>
            <person name="Park H.-J."/>
            <person name="Ramirez L."/>
            <person name="Alfaro M."/>
            <person name="Sun H."/>
            <person name="Tritt A."/>
            <person name="Yoshinaga Y."/>
            <person name="Zwiers L.-H."/>
            <person name="Turgeon B."/>
            <person name="Goodwin S."/>
            <person name="Spatafora J."/>
            <person name="Crous P."/>
            <person name="Grigoriev I."/>
        </authorList>
    </citation>
    <scope>NUCLEOTIDE SEQUENCE</scope>
    <source>
        <strain evidence="2">CBS 109.77</strain>
    </source>
</reference>
<dbReference type="PRINTS" id="PR00080">
    <property type="entry name" value="SDRFAMILY"/>
</dbReference>
<evidence type="ECO:0000313" key="3">
    <source>
        <dbReference type="Proteomes" id="UP000799757"/>
    </source>
</evidence>
<dbReference type="InterPro" id="IPR002347">
    <property type="entry name" value="SDR_fam"/>
</dbReference>
<sequence>MSKRTGPLAPGVAFITGGARGLGNAIAVSFAKEGARGVVLVDIQNEATFAEGKKRVEDVGCECLTIRADVTKEEDIERAVKEAVEKFGRIDYAANFAGVVGPSATIAEMALADWQATQAVNSTGVLLATKHEMRQMMQQDSIPGIESGRVPQNGSIVNCASVNSLMSLSGSSAYTASKHAVMGITKAAALEGRAHHIRVNAVSPGFLLTKMLDGFVGESSGKGAEMWNEFEKRQGRAAQFEEVGDVVVLLSLPRCSLVNGTNVFVDGGFTVNEANN</sequence>
<dbReference type="SUPFAM" id="SSF51735">
    <property type="entry name" value="NAD(P)-binding Rossmann-fold domains"/>
    <property type="match status" value="1"/>
</dbReference>
<proteinExistence type="predicted"/>
<protein>
    <submittedName>
        <fullName evidence="2">NAD(P)-binding protein</fullName>
    </submittedName>
</protein>
<dbReference type="FunFam" id="3.40.50.720:FF:000084">
    <property type="entry name" value="Short-chain dehydrogenase reductase"/>
    <property type="match status" value="1"/>
</dbReference>
<dbReference type="PANTHER" id="PTHR42820:SF1">
    <property type="entry name" value="SHORT-CHAIN DEHYDROGENASE_REDUCTASE FAMILY PROTEIN"/>
    <property type="match status" value="1"/>
</dbReference>
<dbReference type="AlphaFoldDB" id="A0A6A6XH85"/>
<dbReference type="CDD" id="cd05233">
    <property type="entry name" value="SDR_c"/>
    <property type="match status" value="1"/>
</dbReference>
<dbReference type="InterPro" id="IPR020904">
    <property type="entry name" value="Sc_DH/Rdtase_CS"/>
</dbReference>
<dbReference type="PRINTS" id="PR00081">
    <property type="entry name" value="GDHRDH"/>
</dbReference>
<dbReference type="InterPro" id="IPR036291">
    <property type="entry name" value="NAD(P)-bd_dom_sf"/>
</dbReference>
<evidence type="ECO:0000313" key="2">
    <source>
        <dbReference type="EMBL" id="KAF2795423.1"/>
    </source>
</evidence>
<keyword evidence="1" id="KW-0521">NADP</keyword>
<keyword evidence="3" id="KW-1185">Reference proteome</keyword>
<dbReference type="OrthoDB" id="5840532at2759"/>
<dbReference type="Gene3D" id="3.40.50.720">
    <property type="entry name" value="NAD(P)-binding Rossmann-like Domain"/>
    <property type="match status" value="1"/>
</dbReference>